<dbReference type="EMBL" id="LRMR01000029">
    <property type="protein sequence ID" value="KWU49170.1"/>
    <property type="molecule type" value="Genomic_DNA"/>
</dbReference>
<sequence length="138" mass="15882">MQDGCWPFHLFGANFVTESDARKFVFEQWEPEPPESTSEAEYISWEERNPIWRLAEELGFYMDSDFVELIGTPEDVIAQIRSPSERVLFSSKATEFTHFILVGSNAIWGDRRSTSTHVEPLVRLPESTATITYLGLFN</sequence>
<dbReference type="AlphaFoldDB" id="A0A0X7K325"/>
<reference evidence="2" key="1">
    <citation type="submission" date="2016-01" db="EMBL/GenBank/DDBJ databases">
        <authorList>
            <person name="Gamez R.M."/>
            <person name="Rodriguez F."/>
            <person name="Bernal J.F."/>
            <person name="Agarwala R."/>
            <person name="Landsman D."/>
            <person name="Marino-Ramirez L."/>
        </authorList>
    </citation>
    <scope>NUCLEOTIDE SEQUENCE [LARGE SCALE GENOMIC DNA]</scope>
    <source>
        <strain evidence="2">Ps006</strain>
    </source>
</reference>
<organism evidence="1 2">
    <name type="scientific">Pseudomonas palleroniana</name>
    <dbReference type="NCBI Taxonomy" id="191390"/>
    <lineage>
        <taxon>Bacteria</taxon>
        <taxon>Pseudomonadati</taxon>
        <taxon>Pseudomonadota</taxon>
        <taxon>Gammaproteobacteria</taxon>
        <taxon>Pseudomonadales</taxon>
        <taxon>Pseudomonadaceae</taxon>
        <taxon>Pseudomonas</taxon>
    </lineage>
</organism>
<name>A0A0X7K325_9PSED</name>
<evidence type="ECO:0000313" key="2">
    <source>
        <dbReference type="Proteomes" id="UP000067111"/>
    </source>
</evidence>
<comment type="caution">
    <text evidence="1">The sequence shown here is derived from an EMBL/GenBank/DDBJ whole genome shotgun (WGS) entry which is preliminary data.</text>
</comment>
<proteinExistence type="predicted"/>
<evidence type="ECO:0000313" key="1">
    <source>
        <dbReference type="EMBL" id="KWU49170.1"/>
    </source>
</evidence>
<dbReference type="RefSeq" id="WP_060755756.1">
    <property type="nucleotide sequence ID" value="NZ_LRMR01000029.1"/>
</dbReference>
<accession>A0A0X7K325</accession>
<dbReference type="Proteomes" id="UP000067111">
    <property type="component" value="Unassembled WGS sequence"/>
</dbReference>
<gene>
    <name evidence="1" type="ORF">AWV77_19150</name>
</gene>
<protein>
    <submittedName>
        <fullName evidence="1">Uncharacterized protein</fullName>
    </submittedName>
</protein>
<dbReference type="OrthoDB" id="7018911at2"/>